<protein>
    <submittedName>
        <fullName evidence="2">Uncharacterized protein</fullName>
    </submittedName>
</protein>
<keyword evidence="3" id="KW-1185">Reference proteome</keyword>
<feature type="transmembrane region" description="Helical" evidence="1">
    <location>
        <begin position="60"/>
        <end position="77"/>
    </location>
</feature>
<comment type="caution">
    <text evidence="2">The sequence shown here is derived from an EMBL/GenBank/DDBJ whole genome shotgun (WGS) entry which is preliminary data.</text>
</comment>
<dbReference type="InterPro" id="IPR014617">
    <property type="entry name" value="YphA_Bacsu"/>
</dbReference>
<feature type="transmembrane region" description="Helical" evidence="1">
    <location>
        <begin position="157"/>
        <end position="175"/>
    </location>
</feature>
<organism evidence="2 3">
    <name type="scientific">Gracilibacillus halotolerans</name>
    <dbReference type="NCBI Taxonomy" id="74386"/>
    <lineage>
        <taxon>Bacteria</taxon>
        <taxon>Bacillati</taxon>
        <taxon>Bacillota</taxon>
        <taxon>Bacilli</taxon>
        <taxon>Bacillales</taxon>
        <taxon>Bacillaceae</taxon>
        <taxon>Gracilibacillus</taxon>
    </lineage>
</organism>
<dbReference type="AlphaFoldDB" id="A0A841RKE4"/>
<evidence type="ECO:0000313" key="2">
    <source>
        <dbReference type="EMBL" id="MBB6511665.1"/>
    </source>
</evidence>
<sequence>MLHVLVHDHFQKYFTYMGLFREREGNNSGGDGMYSYFYLWAVWILWVMVAFYLPKSVFRTISFVSVLLLLISFRYNHLFAVELPFLILMIYSFILLWIFRISWRKYIQLILLSLLYATYMLWALLSPIFDILTFFIIGIAIGFLYLQYIGESLIEKLIIWNIGLLIGHFIYSVVLNYYGLGLNRNDLYFWNLHTAVLLLLAMHSLWLKGLEAIEQLERNLNRKKEV</sequence>
<feature type="transmembrane region" description="Helical" evidence="1">
    <location>
        <begin position="83"/>
        <end position="99"/>
    </location>
</feature>
<dbReference type="Pfam" id="PF24124">
    <property type="entry name" value="YphA"/>
    <property type="match status" value="1"/>
</dbReference>
<evidence type="ECO:0000313" key="3">
    <source>
        <dbReference type="Proteomes" id="UP000572212"/>
    </source>
</evidence>
<feature type="transmembrane region" description="Helical" evidence="1">
    <location>
        <begin position="33"/>
        <end position="53"/>
    </location>
</feature>
<proteinExistence type="predicted"/>
<accession>A0A841RKE4</accession>
<evidence type="ECO:0000256" key="1">
    <source>
        <dbReference type="SAM" id="Phobius"/>
    </source>
</evidence>
<reference evidence="2 3" key="1">
    <citation type="submission" date="2020-08" db="EMBL/GenBank/DDBJ databases">
        <title>Genomic Encyclopedia of Type Strains, Phase IV (KMG-IV): sequencing the most valuable type-strain genomes for metagenomic binning, comparative biology and taxonomic classification.</title>
        <authorList>
            <person name="Goeker M."/>
        </authorList>
    </citation>
    <scope>NUCLEOTIDE SEQUENCE [LARGE SCALE GENOMIC DNA]</scope>
    <source>
        <strain evidence="2 3">DSM 11805</strain>
    </source>
</reference>
<feature type="transmembrane region" description="Helical" evidence="1">
    <location>
        <begin position="106"/>
        <end position="125"/>
    </location>
</feature>
<dbReference type="RefSeq" id="WP_184244097.1">
    <property type="nucleotide sequence ID" value="NZ_BAAACU010000022.1"/>
</dbReference>
<dbReference type="EMBL" id="JACHON010000001">
    <property type="protein sequence ID" value="MBB6511665.1"/>
    <property type="molecule type" value="Genomic_DNA"/>
</dbReference>
<feature type="transmembrane region" description="Helical" evidence="1">
    <location>
        <begin position="131"/>
        <end position="150"/>
    </location>
</feature>
<keyword evidence="1" id="KW-0472">Membrane</keyword>
<gene>
    <name evidence="2" type="ORF">GGQ92_000432</name>
</gene>
<feature type="transmembrane region" description="Helical" evidence="1">
    <location>
        <begin position="187"/>
        <end position="207"/>
    </location>
</feature>
<keyword evidence="1" id="KW-1133">Transmembrane helix</keyword>
<name>A0A841RKE4_9BACI</name>
<dbReference type="Proteomes" id="UP000572212">
    <property type="component" value="Unassembled WGS sequence"/>
</dbReference>
<keyword evidence="1" id="KW-0812">Transmembrane</keyword>